<comment type="similarity">
    <text evidence="3">Belongs to the peptidase S1C family.</text>
</comment>
<feature type="binding site" evidence="14">
    <location>
        <begin position="269"/>
        <end position="273"/>
    </location>
    <ligand>
        <name>substrate</name>
    </ligand>
</feature>
<feature type="active site" description="Charge relay system" evidence="13">
    <location>
        <position position="139"/>
    </location>
</feature>
<feature type="binding site" evidence="14">
    <location>
        <begin position="230"/>
        <end position="234"/>
    </location>
    <ligand>
        <name>substrate</name>
    </ligand>
</feature>
<feature type="active site" description="Charge relay system" evidence="13">
    <location>
        <position position="109"/>
    </location>
</feature>
<feature type="chain" id="PRO_5041071582" description="peptidase Do" evidence="15">
    <location>
        <begin position="27"/>
        <end position="454"/>
    </location>
</feature>
<organism evidence="16 17">
    <name type="scientific">Plesiomonas shigelloides</name>
    <name type="common">Aeromonas shigelloides</name>
    <dbReference type="NCBI Taxonomy" id="703"/>
    <lineage>
        <taxon>Bacteria</taxon>
        <taxon>Pseudomonadati</taxon>
        <taxon>Pseudomonadota</taxon>
        <taxon>Gammaproteobacteria</taxon>
        <taxon>Enterobacterales</taxon>
        <taxon>Enterobacteriaceae</taxon>
        <taxon>Plesiomonas</taxon>
    </lineage>
</organism>
<dbReference type="GO" id="GO:0051603">
    <property type="term" value="P:proteolysis involved in protein catabolic process"/>
    <property type="evidence" value="ECO:0007669"/>
    <property type="project" value="UniProtKB-ARBA"/>
</dbReference>
<dbReference type="PRINTS" id="PR00834">
    <property type="entry name" value="PROTEASES2C"/>
</dbReference>
<dbReference type="SUPFAM" id="SSF50156">
    <property type="entry name" value="PDZ domain-like"/>
    <property type="match status" value="2"/>
</dbReference>
<keyword evidence="5" id="KW-0645">Protease</keyword>
<evidence type="ECO:0000256" key="1">
    <source>
        <dbReference type="ARBA" id="ARBA00001772"/>
    </source>
</evidence>
<feature type="binding site" evidence="14">
    <location>
        <begin position="212"/>
        <end position="214"/>
    </location>
    <ligand>
        <name>substrate</name>
    </ligand>
</feature>
<reference evidence="16" key="1">
    <citation type="submission" date="2021-03" db="EMBL/GenBank/DDBJ databases">
        <title>Plesiomonas shigelloides zfcc0051, isolated from zebrafish feces.</title>
        <authorList>
            <person name="Vanderhoek Z."/>
            <person name="Gaulke C."/>
        </authorList>
    </citation>
    <scope>NUCLEOTIDE SEQUENCE</scope>
    <source>
        <strain evidence="16">Zfcc0051</strain>
    </source>
</reference>
<dbReference type="RefSeq" id="WP_010862645.1">
    <property type="nucleotide sequence ID" value="NZ_CP050969.1"/>
</dbReference>
<sequence>MKKPVLLLSALTLSLGLSMSPAPALAALPATVDGQAVPSLAPMLEKVLPAVVGISVEGTQVQRQRLPEEFKFFFGPDFPTEQSSQKPFRGLGSGVIIDAAKGYIITNNHVINGADKISVQLKDGRELKAKLIGADKQSDIALLQVENPKNLTAIKIANSDNLRVGDFAVAVGNPFGLGQTVTSGIISALGRTGLNLENFENFIQTDAAINQGNSGGALLNLNGELIGINTAILAPSGGNVGIGFAIPSTMAKNLVDQIIQFGGVRRGMLGIKGGELNPDLAQAFDVNAQKGAFVSEVVPNSAAAKAGIKAGDVIVAMDGQPITSFAEMRAKIATMGAGKTVKLGLMRDGKNIDTNVTLAQNDQEQTNASNLYPGLEGADLLNYSKGDAHGVQVTKVAKGSPAARIGLQDGDIIIGINRQQVKNLGELRKILDSKPPVIAMNIQRGDASLYILLR</sequence>
<comment type="subcellular location">
    <subcellularLocation>
        <location evidence="2">Periplasm</location>
    </subcellularLocation>
</comment>
<dbReference type="Proteomes" id="UP000664658">
    <property type="component" value="Unassembled WGS sequence"/>
</dbReference>
<evidence type="ECO:0000256" key="6">
    <source>
        <dbReference type="ARBA" id="ARBA00022729"/>
    </source>
</evidence>
<dbReference type="EC" id="3.4.21.107" evidence="4"/>
<dbReference type="InterPro" id="IPR009003">
    <property type="entry name" value="Peptidase_S1_PA"/>
</dbReference>
<keyword evidence="11" id="KW-0346">Stress response</keyword>
<keyword evidence="8" id="KW-0574">Periplasm</keyword>
<gene>
    <name evidence="16" type="ORF">J2R62_07170</name>
</gene>
<keyword evidence="9" id="KW-0378">Hydrolase</keyword>
<dbReference type="PANTHER" id="PTHR22939">
    <property type="entry name" value="SERINE PROTEASE FAMILY S1C HTRA-RELATED"/>
    <property type="match status" value="1"/>
</dbReference>
<dbReference type="Pfam" id="PF17820">
    <property type="entry name" value="PDZ_6"/>
    <property type="match status" value="1"/>
</dbReference>
<dbReference type="FunFam" id="2.30.42.10:FF:000037">
    <property type="entry name" value="Periplasmic serine endoprotease DegP-like"/>
    <property type="match status" value="1"/>
</dbReference>
<dbReference type="PROSITE" id="PS50106">
    <property type="entry name" value="PDZ"/>
    <property type="match status" value="2"/>
</dbReference>
<feature type="binding site" evidence="14">
    <location>
        <position position="109"/>
    </location>
    <ligand>
        <name>substrate</name>
    </ligand>
</feature>
<dbReference type="EMBL" id="JAFNAA010000006">
    <property type="protein sequence ID" value="MBO1108002.1"/>
    <property type="molecule type" value="Genomic_DNA"/>
</dbReference>
<comment type="catalytic activity">
    <reaction evidence="1">
        <text>Acts on substrates that are at least partially unfolded. The cleavage site P1 residue is normally between a pair of hydrophobic residues, such as Val-|-Val.</text>
        <dbReference type="EC" id="3.4.21.107"/>
    </reaction>
</comment>
<evidence type="ECO:0000256" key="4">
    <source>
        <dbReference type="ARBA" id="ARBA00013035"/>
    </source>
</evidence>
<comment type="caution">
    <text evidence="16">The sequence shown here is derived from an EMBL/GenBank/DDBJ whole genome shotgun (WGS) entry which is preliminary data.</text>
</comment>
<dbReference type="PANTHER" id="PTHR22939:SF129">
    <property type="entry name" value="SERINE PROTEASE HTRA2, MITOCHONDRIAL"/>
    <property type="match status" value="1"/>
</dbReference>
<evidence type="ECO:0000256" key="15">
    <source>
        <dbReference type="SAM" id="SignalP"/>
    </source>
</evidence>
<feature type="binding site" evidence="14">
    <location>
        <position position="139"/>
    </location>
    <ligand>
        <name>substrate</name>
    </ligand>
</feature>
<dbReference type="CDD" id="cd23084">
    <property type="entry name" value="cpPDZ2_DegP-like"/>
    <property type="match status" value="1"/>
</dbReference>
<dbReference type="SMART" id="SM00228">
    <property type="entry name" value="PDZ"/>
    <property type="match status" value="2"/>
</dbReference>
<dbReference type="GO" id="GO:0042597">
    <property type="term" value="C:periplasmic space"/>
    <property type="evidence" value="ECO:0007669"/>
    <property type="project" value="UniProtKB-SubCell"/>
</dbReference>
<evidence type="ECO:0000256" key="11">
    <source>
        <dbReference type="ARBA" id="ARBA00023016"/>
    </source>
</evidence>
<evidence type="ECO:0000313" key="17">
    <source>
        <dbReference type="Proteomes" id="UP000664658"/>
    </source>
</evidence>
<dbReference type="Gene3D" id="2.40.10.120">
    <property type="match status" value="1"/>
</dbReference>
<dbReference type="GO" id="GO:0004252">
    <property type="term" value="F:serine-type endopeptidase activity"/>
    <property type="evidence" value="ECO:0007669"/>
    <property type="project" value="InterPro"/>
</dbReference>
<evidence type="ECO:0000256" key="5">
    <source>
        <dbReference type="ARBA" id="ARBA00022670"/>
    </source>
</evidence>
<evidence type="ECO:0000256" key="9">
    <source>
        <dbReference type="ARBA" id="ARBA00022801"/>
    </source>
</evidence>
<dbReference type="FunFam" id="2.30.42.10:FF:000050">
    <property type="entry name" value="Periplasmic serine endoprotease DegP-like"/>
    <property type="match status" value="1"/>
</dbReference>
<dbReference type="Pfam" id="PF00595">
    <property type="entry name" value="PDZ"/>
    <property type="match status" value="1"/>
</dbReference>
<feature type="active site" description="Charge relay system" evidence="13">
    <location>
        <position position="214"/>
    </location>
</feature>
<evidence type="ECO:0000256" key="10">
    <source>
        <dbReference type="ARBA" id="ARBA00022825"/>
    </source>
</evidence>
<evidence type="ECO:0000313" key="16">
    <source>
        <dbReference type="EMBL" id="MBO1108002.1"/>
    </source>
</evidence>
<keyword evidence="6 15" id="KW-0732">Signal</keyword>
<proteinExistence type="inferred from homology"/>
<accession>A0A379CJH1</accession>
<evidence type="ECO:0000256" key="7">
    <source>
        <dbReference type="ARBA" id="ARBA00022737"/>
    </source>
</evidence>
<dbReference type="Pfam" id="PF13365">
    <property type="entry name" value="Trypsin_2"/>
    <property type="match status" value="1"/>
</dbReference>
<dbReference type="InterPro" id="IPR001940">
    <property type="entry name" value="Peptidase_S1C"/>
</dbReference>
<evidence type="ECO:0000256" key="8">
    <source>
        <dbReference type="ARBA" id="ARBA00022764"/>
    </source>
</evidence>
<evidence type="ECO:0000256" key="14">
    <source>
        <dbReference type="PIRSR" id="PIRSR611782-2"/>
    </source>
</evidence>
<evidence type="ECO:0000256" key="3">
    <source>
        <dbReference type="ARBA" id="ARBA00010541"/>
    </source>
</evidence>
<dbReference type="InterPro" id="IPR011782">
    <property type="entry name" value="Pept_S1C_Do"/>
</dbReference>
<dbReference type="InterPro" id="IPR001478">
    <property type="entry name" value="PDZ"/>
</dbReference>
<dbReference type="NCBIfam" id="TIGR02037">
    <property type="entry name" value="degP_htrA_DO"/>
    <property type="match status" value="1"/>
</dbReference>
<evidence type="ECO:0000256" key="13">
    <source>
        <dbReference type="PIRSR" id="PIRSR611782-1"/>
    </source>
</evidence>
<evidence type="ECO:0000256" key="12">
    <source>
        <dbReference type="ARBA" id="ARBA00032850"/>
    </source>
</evidence>
<name>A0A379CJH1_PLESH</name>
<dbReference type="Gene3D" id="2.30.42.10">
    <property type="match status" value="2"/>
</dbReference>
<keyword evidence="7" id="KW-0677">Repeat</keyword>
<protein>
    <recommendedName>
        <fullName evidence="4">peptidase Do</fullName>
        <ecNumber evidence="4">3.4.21.107</ecNumber>
    </recommendedName>
    <alternativeName>
        <fullName evidence="12">Protease Do</fullName>
    </alternativeName>
</protein>
<dbReference type="FunFam" id="2.40.10.10:FF:000001">
    <property type="entry name" value="Periplasmic serine protease DegS"/>
    <property type="match status" value="1"/>
</dbReference>
<dbReference type="FunFam" id="2.40.10.120:FF:000001">
    <property type="entry name" value="Periplasmic serine endoprotease DegP-like"/>
    <property type="match status" value="1"/>
</dbReference>
<dbReference type="GeneID" id="69705201"/>
<evidence type="ECO:0000256" key="2">
    <source>
        <dbReference type="ARBA" id="ARBA00004418"/>
    </source>
</evidence>
<dbReference type="InterPro" id="IPR036034">
    <property type="entry name" value="PDZ_sf"/>
</dbReference>
<feature type="binding site" evidence="14">
    <location>
        <position position="57"/>
    </location>
    <ligand>
        <name>substrate</name>
    </ligand>
</feature>
<feature type="signal peptide" evidence="15">
    <location>
        <begin position="1"/>
        <end position="26"/>
    </location>
</feature>
<dbReference type="AlphaFoldDB" id="A0A379CJH1"/>
<dbReference type="SUPFAM" id="SSF50494">
    <property type="entry name" value="Trypsin-like serine proteases"/>
    <property type="match status" value="1"/>
</dbReference>
<keyword evidence="10" id="KW-0720">Serine protease</keyword>
<dbReference type="InterPro" id="IPR041489">
    <property type="entry name" value="PDZ_6"/>
</dbReference>